<dbReference type="Pfam" id="PF09955">
    <property type="entry name" value="DUF2189"/>
    <property type="match status" value="1"/>
</dbReference>
<keyword evidence="3" id="KW-1185">Reference proteome</keyword>
<keyword evidence="1" id="KW-0812">Transmembrane</keyword>
<feature type="transmembrane region" description="Helical" evidence="1">
    <location>
        <begin position="64"/>
        <end position="85"/>
    </location>
</feature>
<sequence>MTQLTEPAASPRPEIGTVTFWELLRALREGWRDFTRAPAYGLFFSAFYVLCGAGLVYWGAGTFTWTLVLALGFPIVAPFAAVGLYEVSRRLEAEEPLTWSSVLSVVWAERGRQLPWIGALLVLIFLFWSFFAHMSLALFLGNMQLINITTSWEVFQSPTGIALIAFQIFVGGVVALMTYTITVVSMPLLLDREIDFMTAMGFSIRTVLHNRAVMLLWAAIIAIVVLVALVPMFLGLFLALPVLGHATWHIYRRALYTPT</sequence>
<name>A0A1I6GWC2_9RHOB</name>
<feature type="transmembrane region" description="Helical" evidence="1">
    <location>
        <begin position="160"/>
        <end position="190"/>
    </location>
</feature>
<dbReference type="STRING" id="670154.SAMN04488002_2076"/>
<feature type="transmembrane region" description="Helical" evidence="1">
    <location>
        <begin position="116"/>
        <end position="140"/>
    </location>
</feature>
<gene>
    <name evidence="2" type="ORF">SAMN04488002_2076</name>
</gene>
<feature type="transmembrane region" description="Helical" evidence="1">
    <location>
        <begin position="37"/>
        <end position="58"/>
    </location>
</feature>
<evidence type="ECO:0000256" key="1">
    <source>
        <dbReference type="SAM" id="Phobius"/>
    </source>
</evidence>
<dbReference type="InterPro" id="IPR018692">
    <property type="entry name" value="DUF2189"/>
</dbReference>
<dbReference type="AlphaFoldDB" id="A0A1I6GWC2"/>
<dbReference type="EMBL" id="FOYO01000001">
    <property type="protein sequence ID" value="SFR46515.1"/>
    <property type="molecule type" value="Genomic_DNA"/>
</dbReference>
<evidence type="ECO:0000313" key="2">
    <source>
        <dbReference type="EMBL" id="SFR46515.1"/>
    </source>
</evidence>
<protein>
    <submittedName>
        <fullName evidence="2">Uncharacterized membrane protein</fullName>
    </submittedName>
</protein>
<dbReference type="RefSeq" id="WP_090216339.1">
    <property type="nucleotide sequence ID" value="NZ_FOYO01000001.1"/>
</dbReference>
<accession>A0A1I6GWC2</accession>
<reference evidence="3" key="1">
    <citation type="submission" date="2016-10" db="EMBL/GenBank/DDBJ databases">
        <authorList>
            <person name="Varghese N."/>
            <person name="Submissions S."/>
        </authorList>
    </citation>
    <scope>NUCLEOTIDE SEQUENCE [LARGE SCALE GENOMIC DNA]</scope>
    <source>
        <strain evidence="3">DSM 26921</strain>
    </source>
</reference>
<keyword evidence="1" id="KW-0472">Membrane</keyword>
<dbReference type="Proteomes" id="UP000199658">
    <property type="component" value="Unassembled WGS sequence"/>
</dbReference>
<organism evidence="2 3">
    <name type="scientific">Litoreibacter janthinus</name>
    <dbReference type="NCBI Taxonomy" id="670154"/>
    <lineage>
        <taxon>Bacteria</taxon>
        <taxon>Pseudomonadati</taxon>
        <taxon>Pseudomonadota</taxon>
        <taxon>Alphaproteobacteria</taxon>
        <taxon>Rhodobacterales</taxon>
        <taxon>Roseobacteraceae</taxon>
        <taxon>Litoreibacter</taxon>
    </lineage>
</organism>
<evidence type="ECO:0000313" key="3">
    <source>
        <dbReference type="Proteomes" id="UP000199658"/>
    </source>
</evidence>
<proteinExistence type="predicted"/>
<feature type="transmembrane region" description="Helical" evidence="1">
    <location>
        <begin position="211"/>
        <end position="240"/>
    </location>
</feature>
<dbReference type="OrthoDB" id="9809543at2"/>
<keyword evidence="1" id="KW-1133">Transmembrane helix</keyword>